<dbReference type="Pfam" id="PF02579">
    <property type="entry name" value="Nitro_FeMo-Co"/>
    <property type="match status" value="1"/>
</dbReference>
<protein>
    <submittedName>
        <fullName evidence="2">Dinitrogenase iron-molybdenum cofactor biosynthesis protein</fullName>
    </submittedName>
</protein>
<evidence type="ECO:0000313" key="2">
    <source>
        <dbReference type="EMBL" id="RGT56180.1"/>
    </source>
</evidence>
<evidence type="ECO:0000259" key="1">
    <source>
        <dbReference type="Pfam" id="PF02579"/>
    </source>
</evidence>
<dbReference type="AlphaFoldDB" id="A0A412PFF4"/>
<dbReference type="SUPFAM" id="SSF53146">
    <property type="entry name" value="Nitrogenase accessory factor-like"/>
    <property type="match status" value="1"/>
</dbReference>
<dbReference type="EMBL" id="QRWX01000002">
    <property type="protein sequence ID" value="RGT56180.1"/>
    <property type="molecule type" value="Genomic_DNA"/>
</dbReference>
<feature type="domain" description="Dinitrogenase iron-molybdenum cofactor biosynthesis" evidence="1">
    <location>
        <begin position="9"/>
        <end position="96"/>
    </location>
</feature>
<dbReference type="PANTHER" id="PTHR42983">
    <property type="entry name" value="DINITROGENASE IRON-MOLYBDENUM COFACTOR PROTEIN-RELATED"/>
    <property type="match status" value="1"/>
</dbReference>
<accession>A0A412PFF4</accession>
<comment type="caution">
    <text evidence="2">The sequence shown here is derived from an EMBL/GenBank/DDBJ whole genome shotgun (WGS) entry which is preliminary data.</text>
</comment>
<evidence type="ECO:0000313" key="3">
    <source>
        <dbReference type="Proteomes" id="UP000284731"/>
    </source>
</evidence>
<name>A0A412PFF4_9FIRM</name>
<dbReference type="InterPro" id="IPR003731">
    <property type="entry name" value="Di-Nase_FeMo-co_biosynth"/>
</dbReference>
<reference evidence="2 3" key="1">
    <citation type="submission" date="2018-08" db="EMBL/GenBank/DDBJ databases">
        <title>A genome reference for cultivated species of the human gut microbiota.</title>
        <authorList>
            <person name="Zou Y."/>
            <person name="Xue W."/>
            <person name="Luo G."/>
        </authorList>
    </citation>
    <scope>NUCLEOTIDE SEQUENCE [LARGE SCALE GENOMIC DNA]</scope>
    <source>
        <strain evidence="2 3">AF18-46</strain>
    </source>
</reference>
<dbReference type="PANTHER" id="PTHR42983:SF1">
    <property type="entry name" value="IRON-MOLYBDENUM PROTEIN"/>
    <property type="match status" value="1"/>
</dbReference>
<dbReference type="Gene3D" id="3.30.420.130">
    <property type="entry name" value="Dinitrogenase iron-molybdenum cofactor biosynthesis domain"/>
    <property type="match status" value="1"/>
</dbReference>
<sequence length="115" mass="12422">MKILVPIENGMIYQHFGHTPAFRLYDVEGNTVLHTKDYVTTGHGHVVMCQIVLDLGVNVVIAGGFGMPVQKTLSSNGIQIYGGVSGRADDAVLAYLAGTLAYDPDIAKQHCECHH</sequence>
<dbReference type="Proteomes" id="UP000284731">
    <property type="component" value="Unassembled WGS sequence"/>
</dbReference>
<dbReference type="RefSeq" id="WP_006525806.1">
    <property type="nucleotide sequence ID" value="NZ_CABJCF010000002.1"/>
</dbReference>
<proteinExistence type="predicted"/>
<dbReference type="InterPro" id="IPR036105">
    <property type="entry name" value="DiNase_FeMo-co_biosyn_sf"/>
</dbReference>
<gene>
    <name evidence="2" type="ORF">DWX20_05065</name>
</gene>
<organism evidence="2 3">
    <name type="scientific">Solobacterium moorei</name>
    <dbReference type="NCBI Taxonomy" id="102148"/>
    <lineage>
        <taxon>Bacteria</taxon>
        <taxon>Bacillati</taxon>
        <taxon>Bacillota</taxon>
        <taxon>Erysipelotrichia</taxon>
        <taxon>Erysipelotrichales</taxon>
        <taxon>Erysipelotrichaceae</taxon>
        <taxon>Solobacterium</taxon>
    </lineage>
</organism>